<feature type="domain" description="Saposin A-type" evidence="10">
    <location>
        <begin position="24"/>
        <end position="64"/>
    </location>
</feature>
<comment type="similarity">
    <text evidence="1 8">Belongs to the GILT family.</text>
</comment>
<accession>A0A8T3DAH2</accession>
<sequence>MKVQTLIVFFVICLTFEKCCCKKKPKPKPSCSYPPSQWCKTLEIAIECKVQKQCLELNATQPNPAVPKVTVGLYYESLCPGCRMFLVQQLFPTWILLADIMDVQLVPYGNAQETLVQGKYVFQCQHGDPECQGNMIETCIMELVKEMAFPIIFCMESSADVLATAQLCLQVYAPKVKWETIMTCVKGDQGNKLMHEQAQLTEALNPPHEYVPWVTINGEHTEDLQDKAMSSLFTLVCSLYKGGKPPACTGAQKKLDRSLC</sequence>
<dbReference type="PROSITE" id="PS51110">
    <property type="entry name" value="SAP_A"/>
    <property type="match status" value="1"/>
</dbReference>
<dbReference type="EC" id="1.8.-.-" evidence="8"/>
<evidence type="ECO:0000256" key="1">
    <source>
        <dbReference type="ARBA" id="ARBA00005679"/>
    </source>
</evidence>
<evidence type="ECO:0000259" key="10">
    <source>
        <dbReference type="PROSITE" id="PS51110"/>
    </source>
</evidence>
<dbReference type="OrthoDB" id="958254at2759"/>
<keyword evidence="4 8" id="KW-0732">Signal</keyword>
<comment type="subunit">
    <text evidence="2 8">Dimer; disulfide-linked.</text>
</comment>
<evidence type="ECO:0000256" key="6">
    <source>
        <dbReference type="ARBA" id="ARBA00023180"/>
    </source>
</evidence>
<dbReference type="InterPro" id="IPR003119">
    <property type="entry name" value="SAP_A"/>
</dbReference>
<reference evidence="11" key="1">
    <citation type="submission" date="2021-01" db="EMBL/GenBank/DDBJ databases">
        <authorList>
            <person name="Zahm M."/>
            <person name="Roques C."/>
            <person name="Cabau C."/>
            <person name="Klopp C."/>
            <person name="Donnadieu C."/>
            <person name="Jouanno E."/>
            <person name="Lampietro C."/>
            <person name="Louis A."/>
            <person name="Herpin A."/>
            <person name="Echchiki A."/>
            <person name="Berthelot C."/>
            <person name="Parey E."/>
            <person name="Roest-Crollius H."/>
            <person name="Braasch I."/>
            <person name="Postlethwait J."/>
            <person name="Bobe J."/>
            <person name="Montfort J."/>
            <person name="Bouchez O."/>
            <person name="Begum T."/>
            <person name="Mejri S."/>
            <person name="Adams A."/>
            <person name="Chen W.-J."/>
            <person name="Guiguen Y."/>
        </authorList>
    </citation>
    <scope>NUCLEOTIDE SEQUENCE</scope>
    <source>
        <tissue evidence="11">Blood</tissue>
    </source>
</reference>
<dbReference type="EMBL" id="JAERUA010000013">
    <property type="protein sequence ID" value="KAI1891848.1"/>
    <property type="molecule type" value="Genomic_DNA"/>
</dbReference>
<organism evidence="11 12">
    <name type="scientific">Albula goreensis</name>
    <dbReference type="NCBI Taxonomy" id="1534307"/>
    <lineage>
        <taxon>Eukaryota</taxon>
        <taxon>Metazoa</taxon>
        <taxon>Chordata</taxon>
        <taxon>Craniata</taxon>
        <taxon>Vertebrata</taxon>
        <taxon>Euteleostomi</taxon>
        <taxon>Actinopterygii</taxon>
        <taxon>Neopterygii</taxon>
        <taxon>Teleostei</taxon>
        <taxon>Albuliformes</taxon>
        <taxon>Albulidae</taxon>
        <taxon>Albula</taxon>
    </lineage>
</organism>
<dbReference type="GO" id="GO:0005764">
    <property type="term" value="C:lysosome"/>
    <property type="evidence" value="ECO:0007669"/>
    <property type="project" value="UniProtKB-SubCell"/>
</dbReference>
<evidence type="ECO:0000313" key="12">
    <source>
        <dbReference type="Proteomes" id="UP000829720"/>
    </source>
</evidence>
<evidence type="ECO:0000256" key="8">
    <source>
        <dbReference type="RuleBase" id="RU369109"/>
    </source>
</evidence>
<comment type="caution">
    <text evidence="11">The sequence shown here is derived from an EMBL/GenBank/DDBJ whole genome shotgun (WGS) entry which is preliminary data.</text>
</comment>
<dbReference type="Pfam" id="PF02199">
    <property type="entry name" value="SapA"/>
    <property type="match status" value="1"/>
</dbReference>
<dbReference type="PANTHER" id="PTHR13234:SF8">
    <property type="entry name" value="GAMMA-INTERFERON-INDUCIBLE LYSOSOMAL THIOL REDUCTASE"/>
    <property type="match status" value="1"/>
</dbReference>
<keyword evidence="8" id="KW-0676">Redox-active center</keyword>
<name>A0A8T3DAH2_9TELE</name>
<evidence type="ECO:0000256" key="7">
    <source>
        <dbReference type="ARBA" id="ARBA00059163"/>
    </source>
</evidence>
<dbReference type="GO" id="GO:0005576">
    <property type="term" value="C:extracellular region"/>
    <property type="evidence" value="ECO:0007669"/>
    <property type="project" value="UniProtKB-SubCell"/>
</dbReference>
<dbReference type="InterPro" id="IPR004911">
    <property type="entry name" value="Interferon-induced_GILT"/>
</dbReference>
<dbReference type="GO" id="GO:0016671">
    <property type="term" value="F:oxidoreductase activity, acting on a sulfur group of donors, disulfide as acceptor"/>
    <property type="evidence" value="ECO:0007669"/>
    <property type="project" value="UniProtKB-UniRule"/>
</dbReference>
<comment type="function">
    <text evidence="8">Lysosomal thiol reductase that can reduce protein disulfide bonds. Facilitates the complete unfolding of proteins destined for lysosomal degradation. Plays an important role in antigen processing.</text>
</comment>
<evidence type="ECO:0000256" key="2">
    <source>
        <dbReference type="ARBA" id="ARBA00011615"/>
    </source>
</evidence>
<gene>
    <name evidence="11" type="ORF">AGOR_G00147960</name>
</gene>
<comment type="subcellular location">
    <subcellularLocation>
        <location evidence="8">Secreted</location>
    </subcellularLocation>
    <subcellularLocation>
        <location evidence="8">Lysosome</location>
    </subcellularLocation>
</comment>
<feature type="signal peptide" evidence="9">
    <location>
        <begin position="1"/>
        <end position="21"/>
    </location>
</feature>
<comment type="function">
    <text evidence="7">Lysosomal thiol reductase that can reduce protein disulfide bonds. May facilitate the complete unfolding of proteins destined for lysosomal degradation. Plays an important role in antigen processing. Facilitates the generation of MHC class II-restricted epitodes from disulfide bond-containing antigen by the endocytic reduction of disulfide bonds. Also facilitates MHC class I-restricted recognition of exogenous antigens containing disulfide bonds by CD8+ T-cells or crosspresentation.</text>
</comment>
<dbReference type="Pfam" id="PF03227">
    <property type="entry name" value="GILT"/>
    <property type="match status" value="1"/>
</dbReference>
<dbReference type="GO" id="GO:0002376">
    <property type="term" value="P:immune system process"/>
    <property type="evidence" value="ECO:0007669"/>
    <property type="project" value="UniProtKB-KW"/>
</dbReference>
<evidence type="ECO:0000313" key="11">
    <source>
        <dbReference type="EMBL" id="KAI1891848.1"/>
    </source>
</evidence>
<keyword evidence="12" id="KW-1185">Reference proteome</keyword>
<evidence type="ECO:0000256" key="5">
    <source>
        <dbReference type="ARBA" id="ARBA00023157"/>
    </source>
</evidence>
<feature type="chain" id="PRO_5035900224" description="Gamma-interferon-inducible lysosomal thiol reductase" evidence="9">
    <location>
        <begin position="22"/>
        <end position="260"/>
    </location>
</feature>
<keyword evidence="8" id="KW-0560">Oxidoreductase</keyword>
<keyword evidence="5 8" id="KW-1015">Disulfide bond</keyword>
<dbReference type="PANTHER" id="PTHR13234">
    <property type="entry name" value="GAMMA-INTERFERON INDUCIBLE LYSOSOMAL THIOL REDUCTASE GILT"/>
    <property type="match status" value="1"/>
</dbReference>
<keyword evidence="8" id="KW-0458">Lysosome</keyword>
<proteinExistence type="inferred from homology"/>
<protein>
    <recommendedName>
        <fullName evidence="8">Gamma-interferon-inducible lysosomal thiol reductase</fullName>
        <ecNumber evidence="8">1.8.-.-</ecNumber>
    </recommendedName>
    <alternativeName>
        <fullName evidence="8">Gamma-interferon-inducible protein IP-30</fullName>
    </alternativeName>
</protein>
<evidence type="ECO:0000256" key="9">
    <source>
        <dbReference type="SAM" id="SignalP"/>
    </source>
</evidence>
<keyword evidence="3 8" id="KW-0964">Secreted</keyword>
<dbReference type="Proteomes" id="UP000829720">
    <property type="component" value="Unassembled WGS sequence"/>
</dbReference>
<evidence type="ECO:0000256" key="4">
    <source>
        <dbReference type="ARBA" id="ARBA00022729"/>
    </source>
</evidence>
<keyword evidence="6 8" id="KW-0325">Glycoprotein</keyword>
<evidence type="ECO:0000256" key="3">
    <source>
        <dbReference type="ARBA" id="ARBA00022525"/>
    </source>
</evidence>
<dbReference type="AlphaFoldDB" id="A0A8T3DAH2"/>
<keyword evidence="8" id="KW-0391">Immunity</keyword>